<evidence type="ECO:0000313" key="2">
    <source>
        <dbReference type="Proteomes" id="UP001189122"/>
    </source>
</evidence>
<dbReference type="Gene3D" id="1.20.930.40">
    <property type="entry name" value="Transferrin receptor-like, dimerisation domain"/>
    <property type="match status" value="1"/>
</dbReference>
<gene>
    <name evidence="1" type="ORF">SI7747_UN021653</name>
</gene>
<dbReference type="EMBL" id="CACRZD030000274">
    <property type="protein sequence ID" value="CAA6675311.1"/>
    <property type="molecule type" value="Genomic_DNA"/>
</dbReference>
<protein>
    <submittedName>
        <fullName evidence="1">Uncharacterized protein</fullName>
    </submittedName>
</protein>
<dbReference type="InterPro" id="IPR036757">
    <property type="entry name" value="TFR-like_dimer_dom_sf"/>
</dbReference>
<organism evidence="1 2">
    <name type="scientific">Spirodela intermedia</name>
    <name type="common">Intermediate duckweed</name>
    <dbReference type="NCBI Taxonomy" id="51605"/>
    <lineage>
        <taxon>Eukaryota</taxon>
        <taxon>Viridiplantae</taxon>
        <taxon>Streptophyta</taxon>
        <taxon>Embryophyta</taxon>
        <taxon>Tracheophyta</taxon>
        <taxon>Spermatophyta</taxon>
        <taxon>Magnoliopsida</taxon>
        <taxon>Liliopsida</taxon>
        <taxon>Araceae</taxon>
        <taxon>Lemnoideae</taxon>
        <taxon>Spirodela</taxon>
    </lineage>
</organism>
<name>A0ABN7ECA3_SPIIN</name>
<keyword evidence="2" id="KW-1185">Reference proteome</keyword>
<dbReference type="Proteomes" id="UP001189122">
    <property type="component" value="Unassembled WGS sequence"/>
</dbReference>
<comment type="caution">
    <text evidence="1">The sequence shown here is derived from an EMBL/GenBank/DDBJ whole genome shotgun (WGS) entry which is preliminary data.</text>
</comment>
<dbReference type="SUPFAM" id="SSF47672">
    <property type="entry name" value="Transferrin receptor-like dimerisation domain"/>
    <property type="match status" value="1"/>
</dbReference>
<sequence length="54" mass="5696">MAAQIYSPPADSESGLPFFPGIADALSEIPAVQREVWRAARAVSRAAAALRELA</sequence>
<accession>A0ABN7ECA3</accession>
<reference evidence="2" key="1">
    <citation type="journal article" date="2020" name="Sci. Rep.">
        <title>Chromosome-scale genome assembly for the duckweed Spirodela intermedia, integrating cytogenetic maps, PacBio and Oxford Nanopore libraries.</title>
        <authorList>
            <person name="Hoang P.T.N."/>
            <person name="Fiebig A."/>
            <person name="Novak P."/>
            <person name="Macas J."/>
            <person name="Cao H.X."/>
            <person name="Stepanenko A."/>
            <person name="Chen G."/>
            <person name="Borisjuk N."/>
            <person name="Scholz U."/>
            <person name="Schubert I."/>
        </authorList>
    </citation>
    <scope>NUCLEOTIDE SEQUENCE [LARGE SCALE GENOMIC DNA]</scope>
</reference>
<proteinExistence type="predicted"/>
<evidence type="ECO:0000313" key="1">
    <source>
        <dbReference type="EMBL" id="CAA6675311.1"/>
    </source>
</evidence>